<keyword evidence="1" id="KW-0472">Membrane</keyword>
<evidence type="ECO:0000256" key="1">
    <source>
        <dbReference type="SAM" id="Phobius"/>
    </source>
</evidence>
<comment type="caution">
    <text evidence="3">The sequence shown here is derived from an EMBL/GenBank/DDBJ whole genome shotgun (WGS) entry which is preliminary data.</text>
</comment>
<evidence type="ECO:0000313" key="3">
    <source>
        <dbReference type="EMBL" id="MCZ2721499.1"/>
    </source>
</evidence>
<dbReference type="InterPro" id="IPR000620">
    <property type="entry name" value="EamA_dom"/>
</dbReference>
<reference evidence="3" key="1">
    <citation type="submission" date="2022-12" db="EMBL/GenBank/DDBJ databases">
        <title>Marinomonas 15G1-11 sp. nov, isolated from marine algae.</title>
        <authorList>
            <person name="Butt M."/>
            <person name="Choi D.G."/>
            <person name="Kim J.M."/>
            <person name="Lee J.K."/>
            <person name="Baek J.H."/>
            <person name="Jeon C.O."/>
        </authorList>
    </citation>
    <scope>NUCLEOTIDE SEQUENCE</scope>
    <source>
        <strain evidence="3">15G1-11</strain>
    </source>
</reference>
<dbReference type="Proteomes" id="UP001149719">
    <property type="component" value="Unassembled WGS sequence"/>
</dbReference>
<feature type="transmembrane region" description="Helical" evidence="1">
    <location>
        <begin position="34"/>
        <end position="55"/>
    </location>
</feature>
<gene>
    <name evidence="3" type="ORF">O1D97_07485</name>
</gene>
<keyword evidence="1" id="KW-0812">Transmembrane</keyword>
<name>A0ABT4JVB3_9GAMM</name>
<keyword evidence="1" id="KW-1133">Transmembrane helix</keyword>
<feature type="transmembrane region" description="Helical" evidence="1">
    <location>
        <begin position="276"/>
        <end position="294"/>
    </location>
</feature>
<protein>
    <submittedName>
        <fullName evidence="3">DMT family transporter</fullName>
    </submittedName>
</protein>
<evidence type="ECO:0000259" key="2">
    <source>
        <dbReference type="Pfam" id="PF00892"/>
    </source>
</evidence>
<keyword evidence="4" id="KW-1185">Reference proteome</keyword>
<sequence>MWIFSTLIAAWFQSMRTAYQNSLSKEFGTLHATLARSLFGLPFVVIYGVFCWLFLGPIQSAPSMYFYLAAFIGAIAQVAATYLMLNLFKTESFASGTLFAKTEAIMTALLGLLLFASALSTIAWIGVFLGVVGIIILSVKTKIAISSFFQTGPLFGLSSGFCFAITSLAVTYASHELEGNLATRAALTLILVLSIQSLLLWSVQSYLEKSVFSPFTKNIQLSNKVGFFSAIGSIGWFTAFSLANPALVKTLGQIEVIGTLYYSKYRFSETISTREWIGGGFILTSVAIVAFASFY</sequence>
<proteinExistence type="predicted"/>
<dbReference type="Pfam" id="PF00892">
    <property type="entry name" value="EamA"/>
    <property type="match status" value="1"/>
</dbReference>
<feature type="transmembrane region" description="Helical" evidence="1">
    <location>
        <begin position="151"/>
        <end position="173"/>
    </location>
</feature>
<feature type="transmembrane region" description="Helical" evidence="1">
    <location>
        <begin position="225"/>
        <end position="243"/>
    </location>
</feature>
<feature type="transmembrane region" description="Helical" evidence="1">
    <location>
        <begin position="108"/>
        <end position="139"/>
    </location>
</feature>
<feature type="transmembrane region" description="Helical" evidence="1">
    <location>
        <begin position="67"/>
        <end position="88"/>
    </location>
</feature>
<organism evidence="3 4">
    <name type="scientific">Marinomonas phaeophyticola</name>
    <dbReference type="NCBI Taxonomy" id="3004091"/>
    <lineage>
        <taxon>Bacteria</taxon>
        <taxon>Pseudomonadati</taxon>
        <taxon>Pseudomonadota</taxon>
        <taxon>Gammaproteobacteria</taxon>
        <taxon>Oceanospirillales</taxon>
        <taxon>Oceanospirillaceae</taxon>
        <taxon>Marinomonas</taxon>
    </lineage>
</organism>
<dbReference type="InterPro" id="IPR037185">
    <property type="entry name" value="EmrE-like"/>
</dbReference>
<feature type="transmembrane region" description="Helical" evidence="1">
    <location>
        <begin position="185"/>
        <end position="204"/>
    </location>
</feature>
<dbReference type="EMBL" id="JAPUBN010000013">
    <property type="protein sequence ID" value="MCZ2721499.1"/>
    <property type="molecule type" value="Genomic_DNA"/>
</dbReference>
<feature type="domain" description="EamA" evidence="2">
    <location>
        <begin position="2"/>
        <end position="138"/>
    </location>
</feature>
<accession>A0ABT4JVB3</accession>
<dbReference type="RefSeq" id="WP_269124329.1">
    <property type="nucleotide sequence ID" value="NZ_JAPUBN010000013.1"/>
</dbReference>
<evidence type="ECO:0000313" key="4">
    <source>
        <dbReference type="Proteomes" id="UP001149719"/>
    </source>
</evidence>
<dbReference type="SUPFAM" id="SSF103481">
    <property type="entry name" value="Multidrug resistance efflux transporter EmrE"/>
    <property type="match status" value="2"/>
</dbReference>